<evidence type="ECO:0000256" key="1">
    <source>
        <dbReference type="SAM" id="SignalP"/>
    </source>
</evidence>
<accession>A0A8X7Q464</accession>
<dbReference type="EMBL" id="JAAMPC010000014">
    <property type="protein sequence ID" value="KAG2263464.1"/>
    <property type="molecule type" value="Genomic_DNA"/>
</dbReference>
<name>A0A8X7Q464_BRACI</name>
<evidence type="ECO:0000313" key="2">
    <source>
        <dbReference type="EMBL" id="KAG2263464.1"/>
    </source>
</evidence>
<feature type="signal peptide" evidence="1">
    <location>
        <begin position="1"/>
        <end position="19"/>
    </location>
</feature>
<gene>
    <name evidence="2" type="ORF">Bca52824_070543</name>
</gene>
<organism evidence="2 3">
    <name type="scientific">Brassica carinata</name>
    <name type="common">Ethiopian mustard</name>
    <name type="synonym">Abyssinian cabbage</name>
    <dbReference type="NCBI Taxonomy" id="52824"/>
    <lineage>
        <taxon>Eukaryota</taxon>
        <taxon>Viridiplantae</taxon>
        <taxon>Streptophyta</taxon>
        <taxon>Embryophyta</taxon>
        <taxon>Tracheophyta</taxon>
        <taxon>Spermatophyta</taxon>
        <taxon>Magnoliopsida</taxon>
        <taxon>eudicotyledons</taxon>
        <taxon>Gunneridae</taxon>
        <taxon>Pentapetalae</taxon>
        <taxon>rosids</taxon>
        <taxon>malvids</taxon>
        <taxon>Brassicales</taxon>
        <taxon>Brassicaceae</taxon>
        <taxon>Brassiceae</taxon>
        <taxon>Brassica</taxon>
    </lineage>
</organism>
<feature type="chain" id="PRO_5036466332" evidence="1">
    <location>
        <begin position="20"/>
        <end position="94"/>
    </location>
</feature>
<proteinExistence type="predicted"/>
<keyword evidence="3" id="KW-1185">Reference proteome</keyword>
<dbReference type="AlphaFoldDB" id="A0A8X7Q464"/>
<reference evidence="2 3" key="1">
    <citation type="submission" date="2020-02" db="EMBL/GenBank/DDBJ databases">
        <authorList>
            <person name="Ma Q."/>
            <person name="Huang Y."/>
            <person name="Song X."/>
            <person name="Pei D."/>
        </authorList>
    </citation>
    <scope>NUCLEOTIDE SEQUENCE [LARGE SCALE GENOMIC DNA]</scope>
    <source>
        <strain evidence="2">Sxm20200214</strain>
        <tissue evidence="2">Leaf</tissue>
    </source>
</reference>
<dbReference type="Proteomes" id="UP000886595">
    <property type="component" value="Unassembled WGS sequence"/>
</dbReference>
<comment type="caution">
    <text evidence="2">The sequence shown here is derived from an EMBL/GenBank/DDBJ whole genome shotgun (WGS) entry which is preliminary data.</text>
</comment>
<evidence type="ECO:0000313" key="3">
    <source>
        <dbReference type="Proteomes" id="UP000886595"/>
    </source>
</evidence>
<sequence length="94" mass="10556">MVPSVEVHILSLTCWLVWGSSKGANVPLLTRINLKLGVEILDAFSKSTIYAPKWAKAWHTFNTAVMSHYISKDQIASQFVIAAVKWRTGSCYSW</sequence>
<protein>
    <submittedName>
        <fullName evidence="2">Uncharacterized protein</fullName>
    </submittedName>
</protein>
<keyword evidence="1" id="KW-0732">Signal</keyword>